<dbReference type="InterPro" id="IPR032816">
    <property type="entry name" value="VTT_dom"/>
</dbReference>
<proteinExistence type="inferred from homology"/>
<feature type="transmembrane region" description="Helical" evidence="8">
    <location>
        <begin position="184"/>
        <end position="201"/>
    </location>
</feature>
<organism evidence="10 11">
    <name type="scientific">Actinomadura gamaensis</name>
    <dbReference type="NCBI Taxonomy" id="1763541"/>
    <lineage>
        <taxon>Bacteria</taxon>
        <taxon>Bacillati</taxon>
        <taxon>Actinomycetota</taxon>
        <taxon>Actinomycetes</taxon>
        <taxon>Streptosporangiales</taxon>
        <taxon>Thermomonosporaceae</taxon>
        <taxon>Actinomadura</taxon>
    </lineage>
</organism>
<name>A0ABV9UBQ8_9ACTN</name>
<reference evidence="11" key="1">
    <citation type="journal article" date="2019" name="Int. J. Syst. Evol. Microbiol.">
        <title>The Global Catalogue of Microorganisms (GCM) 10K type strain sequencing project: providing services to taxonomists for standard genome sequencing and annotation.</title>
        <authorList>
            <consortium name="The Broad Institute Genomics Platform"/>
            <consortium name="The Broad Institute Genome Sequencing Center for Infectious Disease"/>
            <person name="Wu L."/>
            <person name="Ma J."/>
        </authorList>
    </citation>
    <scope>NUCLEOTIDE SEQUENCE [LARGE SCALE GENOMIC DNA]</scope>
    <source>
        <strain evidence="11">KLKA75</strain>
    </source>
</reference>
<sequence>MDLALNPLDPNSLISTFGVFGIFAVIFAETGLLVGFFLPGDTLLFAAGLFSTATAASGAGITRMPLPVLMIGAPVCAVAGAQLGHWLGARYGRRLFDRPNSRLIRPEHVAKAEYYFNKFGPARAVVLARFIPVVRTFLNPLAGTLEMSARKFFLWNVVGAVLWTESIIIAGHYLGSRVKGIDKYVLPVVALAVVVSMVPVAREVLKGRGKKNDDGAAADGQGGYGYGGGQGGYGGGYGDGQGGPGGPGGGGYGGGPDGGYGGGGYGGGGYGGGGYGGGQGGGGYGGGGYGGGGYGGGQGGGYAGGGYGGGHSGGGYGGGQAGGGYGGGPGGGGDDGGYGGGHGTGAPAGRPAGSKPQKGKHRSGSGNYPNKNGPEQSRPSLSGDSYR</sequence>
<dbReference type="RefSeq" id="WP_378262385.1">
    <property type="nucleotide sequence ID" value="NZ_JBHSIT010000012.1"/>
</dbReference>
<accession>A0ABV9UBQ8</accession>
<evidence type="ECO:0000256" key="1">
    <source>
        <dbReference type="ARBA" id="ARBA00004651"/>
    </source>
</evidence>
<evidence type="ECO:0000256" key="2">
    <source>
        <dbReference type="ARBA" id="ARBA00010792"/>
    </source>
</evidence>
<feature type="domain" description="VTT" evidence="9">
    <location>
        <begin position="38"/>
        <end position="171"/>
    </location>
</feature>
<evidence type="ECO:0000256" key="7">
    <source>
        <dbReference type="SAM" id="MobiDB-lite"/>
    </source>
</evidence>
<keyword evidence="11" id="KW-1185">Reference proteome</keyword>
<dbReference type="PANTHER" id="PTHR30353">
    <property type="entry name" value="INNER MEMBRANE PROTEIN DEDA-RELATED"/>
    <property type="match status" value="1"/>
</dbReference>
<keyword evidence="6 8" id="KW-0472">Membrane</keyword>
<evidence type="ECO:0000256" key="5">
    <source>
        <dbReference type="ARBA" id="ARBA00022989"/>
    </source>
</evidence>
<dbReference type="EMBL" id="JBHSIT010000012">
    <property type="protein sequence ID" value="MFC4912457.1"/>
    <property type="molecule type" value="Genomic_DNA"/>
</dbReference>
<keyword evidence="3" id="KW-1003">Cell membrane</keyword>
<dbReference type="InterPro" id="IPR032818">
    <property type="entry name" value="DedA-like"/>
</dbReference>
<evidence type="ECO:0000259" key="9">
    <source>
        <dbReference type="Pfam" id="PF09335"/>
    </source>
</evidence>
<evidence type="ECO:0000256" key="6">
    <source>
        <dbReference type="ARBA" id="ARBA00023136"/>
    </source>
</evidence>
<feature type="transmembrane region" description="Helical" evidence="8">
    <location>
        <begin position="68"/>
        <end position="88"/>
    </location>
</feature>
<feature type="region of interest" description="Disordered" evidence="7">
    <location>
        <begin position="307"/>
        <end position="387"/>
    </location>
</feature>
<feature type="transmembrane region" description="Helical" evidence="8">
    <location>
        <begin position="152"/>
        <end position="172"/>
    </location>
</feature>
<gene>
    <name evidence="10" type="ORF">ACFPCY_34515</name>
</gene>
<dbReference type="Proteomes" id="UP001595872">
    <property type="component" value="Unassembled WGS sequence"/>
</dbReference>
<dbReference type="Pfam" id="PF09335">
    <property type="entry name" value="VTT_dom"/>
    <property type="match status" value="1"/>
</dbReference>
<protein>
    <submittedName>
        <fullName evidence="10">DedA family protein</fullName>
    </submittedName>
</protein>
<comment type="subcellular location">
    <subcellularLocation>
        <location evidence="1">Cell membrane</location>
        <topology evidence="1">Multi-pass membrane protein</topology>
    </subcellularLocation>
</comment>
<keyword evidence="4 8" id="KW-0812">Transmembrane</keyword>
<feature type="transmembrane region" description="Helical" evidence="8">
    <location>
        <begin position="12"/>
        <end position="36"/>
    </location>
</feature>
<feature type="compositionally biased region" description="Polar residues" evidence="7">
    <location>
        <begin position="364"/>
        <end position="387"/>
    </location>
</feature>
<evidence type="ECO:0000256" key="3">
    <source>
        <dbReference type="ARBA" id="ARBA00022475"/>
    </source>
</evidence>
<comment type="caution">
    <text evidence="10">The sequence shown here is derived from an EMBL/GenBank/DDBJ whole genome shotgun (WGS) entry which is preliminary data.</text>
</comment>
<evidence type="ECO:0000256" key="8">
    <source>
        <dbReference type="SAM" id="Phobius"/>
    </source>
</evidence>
<evidence type="ECO:0000313" key="11">
    <source>
        <dbReference type="Proteomes" id="UP001595872"/>
    </source>
</evidence>
<feature type="compositionally biased region" description="Gly residues" evidence="7">
    <location>
        <begin position="307"/>
        <end position="346"/>
    </location>
</feature>
<evidence type="ECO:0000256" key="4">
    <source>
        <dbReference type="ARBA" id="ARBA00022692"/>
    </source>
</evidence>
<dbReference type="PANTHER" id="PTHR30353:SF0">
    <property type="entry name" value="TRANSMEMBRANE PROTEIN"/>
    <property type="match status" value="1"/>
</dbReference>
<evidence type="ECO:0000313" key="10">
    <source>
        <dbReference type="EMBL" id="MFC4912457.1"/>
    </source>
</evidence>
<feature type="transmembrane region" description="Helical" evidence="8">
    <location>
        <begin position="43"/>
        <end position="62"/>
    </location>
</feature>
<keyword evidence="5 8" id="KW-1133">Transmembrane helix</keyword>
<comment type="similarity">
    <text evidence="2">Belongs to the DedA family.</text>
</comment>